<keyword evidence="5 10" id="KW-0378">Hydrolase</keyword>
<comment type="catalytic activity">
    <reaction evidence="8 10">
        <text>O-phospho-L-tyrosyl-[protein] + H2O = L-tyrosyl-[protein] + phosphate</text>
        <dbReference type="Rhea" id="RHEA:10684"/>
        <dbReference type="Rhea" id="RHEA-COMP:10136"/>
        <dbReference type="Rhea" id="RHEA-COMP:20101"/>
        <dbReference type="ChEBI" id="CHEBI:15377"/>
        <dbReference type="ChEBI" id="CHEBI:43474"/>
        <dbReference type="ChEBI" id="CHEBI:46858"/>
        <dbReference type="ChEBI" id="CHEBI:61978"/>
        <dbReference type="EC" id="3.1.3.48"/>
    </reaction>
</comment>
<evidence type="ECO:0000259" key="12">
    <source>
        <dbReference type="PROSITE" id="PS50206"/>
    </source>
</evidence>
<organism evidence="13 14">
    <name type="scientific">Friedmanniomyces endolithicus</name>
    <dbReference type="NCBI Taxonomy" id="329885"/>
    <lineage>
        <taxon>Eukaryota</taxon>
        <taxon>Fungi</taxon>
        <taxon>Dikarya</taxon>
        <taxon>Ascomycota</taxon>
        <taxon>Pezizomycotina</taxon>
        <taxon>Dothideomycetes</taxon>
        <taxon>Dothideomycetidae</taxon>
        <taxon>Mycosphaerellales</taxon>
        <taxon>Teratosphaeriaceae</taxon>
        <taxon>Friedmanniomyces</taxon>
    </lineage>
</organism>
<evidence type="ECO:0000313" key="14">
    <source>
        <dbReference type="Proteomes" id="UP000310066"/>
    </source>
</evidence>
<feature type="compositionally biased region" description="Polar residues" evidence="11">
    <location>
        <begin position="223"/>
        <end position="234"/>
    </location>
</feature>
<keyword evidence="7 10" id="KW-0131">Cell cycle</keyword>
<dbReference type="GO" id="GO:0005634">
    <property type="term" value="C:nucleus"/>
    <property type="evidence" value="ECO:0007669"/>
    <property type="project" value="TreeGrafter"/>
</dbReference>
<dbReference type="OrthoDB" id="26523at2759"/>
<evidence type="ECO:0000256" key="7">
    <source>
        <dbReference type="ARBA" id="ARBA00023306"/>
    </source>
</evidence>
<evidence type="ECO:0000256" key="2">
    <source>
        <dbReference type="ARBA" id="ARBA00013064"/>
    </source>
</evidence>
<dbReference type="GO" id="GO:0110032">
    <property type="term" value="P:positive regulation of G2/MI transition of meiotic cell cycle"/>
    <property type="evidence" value="ECO:0007669"/>
    <property type="project" value="TreeGrafter"/>
</dbReference>
<dbReference type="STRING" id="329885.A0A4U0V3R2"/>
<dbReference type="Pfam" id="PF00581">
    <property type="entry name" value="Rhodanese"/>
    <property type="match status" value="1"/>
</dbReference>
<dbReference type="PROSITE" id="PS50206">
    <property type="entry name" value="RHODANESE_3"/>
    <property type="match status" value="1"/>
</dbReference>
<comment type="similarity">
    <text evidence="1 10">Belongs to the MPI phosphatase family.</text>
</comment>
<dbReference type="SUPFAM" id="SSF52821">
    <property type="entry name" value="Rhodanese/Cell cycle control phosphatase"/>
    <property type="match status" value="1"/>
</dbReference>
<evidence type="ECO:0000256" key="4">
    <source>
        <dbReference type="ARBA" id="ARBA00022776"/>
    </source>
</evidence>
<dbReference type="GO" id="GO:0004725">
    <property type="term" value="F:protein tyrosine phosphatase activity"/>
    <property type="evidence" value="ECO:0007669"/>
    <property type="project" value="UniProtKB-UniRule"/>
</dbReference>
<proteinExistence type="inferred from homology"/>
<dbReference type="CDD" id="cd01530">
    <property type="entry name" value="Cdc25"/>
    <property type="match status" value="1"/>
</dbReference>
<comment type="caution">
    <text evidence="13">The sequence shown here is derived from an EMBL/GenBank/DDBJ whole genome shotgun (WGS) entry which is preliminary data.</text>
</comment>
<keyword evidence="6 10" id="KW-0904">Protein phosphatase</keyword>
<gene>
    <name evidence="13" type="ORF">B0A54_05725</name>
</gene>
<dbReference type="Proteomes" id="UP000310066">
    <property type="component" value="Unassembled WGS sequence"/>
</dbReference>
<dbReference type="GO" id="GO:0010971">
    <property type="term" value="P:positive regulation of G2/M transition of mitotic cell cycle"/>
    <property type="evidence" value="ECO:0007669"/>
    <property type="project" value="TreeGrafter"/>
</dbReference>
<feature type="domain" description="Rhodanese" evidence="12">
    <location>
        <begin position="351"/>
        <end position="455"/>
    </location>
</feature>
<evidence type="ECO:0000256" key="6">
    <source>
        <dbReference type="ARBA" id="ARBA00022912"/>
    </source>
</evidence>
<dbReference type="InterPro" id="IPR036873">
    <property type="entry name" value="Rhodanese-like_dom_sf"/>
</dbReference>
<evidence type="ECO:0000256" key="1">
    <source>
        <dbReference type="ARBA" id="ARBA00011065"/>
    </source>
</evidence>
<dbReference type="GO" id="GO:0051301">
    <property type="term" value="P:cell division"/>
    <property type="evidence" value="ECO:0007669"/>
    <property type="project" value="UniProtKB-UniRule"/>
</dbReference>
<evidence type="ECO:0000256" key="9">
    <source>
        <dbReference type="ARBA" id="ARBA00067190"/>
    </source>
</evidence>
<dbReference type="AlphaFoldDB" id="A0A4U0V3R2"/>
<evidence type="ECO:0000256" key="3">
    <source>
        <dbReference type="ARBA" id="ARBA00022618"/>
    </source>
</evidence>
<name>A0A4U0V3R2_9PEZI</name>
<dbReference type="InterPro" id="IPR000751">
    <property type="entry name" value="MPI_Phosphatase"/>
</dbReference>
<protein>
    <recommendedName>
        <fullName evidence="9 10">M-phase inducer phosphatase</fullName>
        <ecNumber evidence="2 10">3.1.3.48</ecNumber>
    </recommendedName>
</protein>
<comment type="function">
    <text evidence="10">Tyrosine protein phosphatase which functions as a dosage-dependent inducer of mitotic progression.</text>
</comment>
<dbReference type="EC" id="3.1.3.48" evidence="2 10"/>
<dbReference type="GO" id="GO:0000086">
    <property type="term" value="P:G2/M transition of mitotic cell cycle"/>
    <property type="evidence" value="ECO:0007669"/>
    <property type="project" value="TreeGrafter"/>
</dbReference>
<keyword evidence="3 10" id="KW-0132">Cell division</keyword>
<evidence type="ECO:0000256" key="11">
    <source>
        <dbReference type="SAM" id="MobiDB-lite"/>
    </source>
</evidence>
<evidence type="ECO:0000313" key="13">
    <source>
        <dbReference type="EMBL" id="TKA43244.1"/>
    </source>
</evidence>
<sequence>MEYSSPLAAMRPQPCAAWGNRKDLPSSRSMYSTYQTYGPNNFNFKDLSMHNVKPAAPDYFSLRPARGSSPTASLTADLDANFHIDKRYSTFLASLVSMPHAHYWPLSTPPIEIEEASGPSFSSSSPGMMDISPLPHKEPYFRAQVTLPSPSPEETPDEDDTFISPDLLYPLETEPYTAPVYQAPTFLALPDAEASLPPFRFGNVANNGVSCVSTQSLLESFSESPVDSMDTPSAASVLPLPRRPSLSAAGRTNGSPCTGHVRKPSAGRATYVRPQRKVMRRSLSMFQHRDDVMKEEQDIFEQSPGLSSVMDVDPEPAFRLPHFMPENEPDGLPRISQATLLDVLDNRHSSQYDNIKVIDCRFEYEFSGGHIDGAVNFNDKQLLTNELFNGSAAASTLLIFHCEYSVHRAPLTAKHIRSHDRNVNIARYPALTFPDVYILEGGYSKFFANHRWKCFPQSYVEMNDQRHEQDCERGMAKVKQRQKLSRAKTFAFGQNGHDDMNDSPTAQSRSMIAGARSQSTFDVGSALSEGIAISFSRRLASY</sequence>
<dbReference type="InterPro" id="IPR001763">
    <property type="entry name" value="Rhodanese-like_dom"/>
</dbReference>
<evidence type="ECO:0000256" key="8">
    <source>
        <dbReference type="ARBA" id="ARBA00051722"/>
    </source>
</evidence>
<keyword evidence="4 10" id="KW-0498">Mitosis</keyword>
<dbReference type="GO" id="GO:0005737">
    <property type="term" value="C:cytoplasm"/>
    <property type="evidence" value="ECO:0007669"/>
    <property type="project" value="TreeGrafter"/>
</dbReference>
<dbReference type="PRINTS" id="PR00716">
    <property type="entry name" value="MPIPHPHTASE"/>
</dbReference>
<dbReference type="FunFam" id="3.40.250.10:FF:000021">
    <property type="entry name" value="M-phase inducer phosphatase cdc-25.2"/>
    <property type="match status" value="1"/>
</dbReference>
<feature type="region of interest" description="Disordered" evidence="11">
    <location>
        <begin position="223"/>
        <end position="271"/>
    </location>
</feature>
<dbReference type="PANTHER" id="PTHR10828">
    <property type="entry name" value="M-PHASE INDUCER PHOSPHATASE DUAL SPECIFICITY PHOSPHATASE CDC25"/>
    <property type="match status" value="1"/>
</dbReference>
<reference evidence="13 14" key="1">
    <citation type="submission" date="2017-03" db="EMBL/GenBank/DDBJ databases">
        <title>Genomes of endolithic fungi from Antarctica.</title>
        <authorList>
            <person name="Coleine C."/>
            <person name="Masonjones S."/>
            <person name="Stajich J.E."/>
        </authorList>
    </citation>
    <scope>NUCLEOTIDE SEQUENCE [LARGE SCALE GENOMIC DNA]</scope>
    <source>
        <strain evidence="13 14">CCFEE 5311</strain>
    </source>
</reference>
<dbReference type="PANTHER" id="PTHR10828:SF17">
    <property type="entry name" value="PROTEIN-TYROSINE-PHOSPHATASE"/>
    <property type="match status" value="1"/>
</dbReference>
<dbReference type="Gene3D" id="3.40.250.10">
    <property type="entry name" value="Rhodanese-like domain"/>
    <property type="match status" value="1"/>
</dbReference>
<accession>A0A4U0V3R2</accession>
<dbReference type="EMBL" id="NAJP01000019">
    <property type="protein sequence ID" value="TKA43244.1"/>
    <property type="molecule type" value="Genomic_DNA"/>
</dbReference>
<dbReference type="SMART" id="SM00450">
    <property type="entry name" value="RHOD"/>
    <property type="match status" value="1"/>
</dbReference>
<evidence type="ECO:0000256" key="10">
    <source>
        <dbReference type="RuleBase" id="RU368028"/>
    </source>
</evidence>
<evidence type="ECO:0000256" key="5">
    <source>
        <dbReference type="ARBA" id="ARBA00022801"/>
    </source>
</evidence>